<evidence type="ECO:0000313" key="2">
    <source>
        <dbReference type="EMBL" id="OGG73868.1"/>
    </source>
</evidence>
<feature type="domain" description="Methyltransferase type 11" evidence="1">
    <location>
        <begin position="70"/>
        <end position="119"/>
    </location>
</feature>
<dbReference type="Gene3D" id="3.40.50.150">
    <property type="entry name" value="Vaccinia Virus protein VP39"/>
    <property type="match status" value="1"/>
</dbReference>
<dbReference type="InterPro" id="IPR013216">
    <property type="entry name" value="Methyltransf_11"/>
</dbReference>
<evidence type="ECO:0000259" key="1">
    <source>
        <dbReference type="Pfam" id="PF08241"/>
    </source>
</evidence>
<evidence type="ECO:0000313" key="3">
    <source>
        <dbReference type="Proteomes" id="UP000178427"/>
    </source>
</evidence>
<dbReference type="SUPFAM" id="SSF53335">
    <property type="entry name" value="S-adenosyl-L-methionine-dependent methyltransferases"/>
    <property type="match status" value="1"/>
</dbReference>
<dbReference type="InterPro" id="IPR029063">
    <property type="entry name" value="SAM-dependent_MTases_sf"/>
</dbReference>
<dbReference type="STRING" id="1798513.A3A40_02555"/>
<protein>
    <recommendedName>
        <fullName evidence="1">Methyltransferase type 11 domain-containing protein</fullName>
    </recommendedName>
</protein>
<reference evidence="2 3" key="1">
    <citation type="journal article" date="2016" name="Nat. Commun.">
        <title>Thousands of microbial genomes shed light on interconnected biogeochemical processes in an aquifer system.</title>
        <authorList>
            <person name="Anantharaman K."/>
            <person name="Brown C.T."/>
            <person name="Hug L.A."/>
            <person name="Sharon I."/>
            <person name="Castelle C.J."/>
            <person name="Probst A.J."/>
            <person name="Thomas B.C."/>
            <person name="Singh A."/>
            <person name="Wilkins M.J."/>
            <person name="Karaoz U."/>
            <person name="Brodie E.L."/>
            <person name="Williams K.H."/>
            <person name="Hubbard S.S."/>
            <person name="Banfield J.F."/>
        </authorList>
    </citation>
    <scope>NUCLEOTIDE SEQUENCE [LARGE SCALE GENOMIC DNA]</scope>
</reference>
<dbReference type="Proteomes" id="UP000178427">
    <property type="component" value="Unassembled WGS sequence"/>
</dbReference>
<proteinExistence type="predicted"/>
<name>A0A1F6EJS0_9BACT</name>
<dbReference type="GO" id="GO:0008757">
    <property type="term" value="F:S-adenosylmethionine-dependent methyltransferase activity"/>
    <property type="evidence" value="ECO:0007669"/>
    <property type="project" value="InterPro"/>
</dbReference>
<dbReference type="EMBL" id="MFMA01000027">
    <property type="protein sequence ID" value="OGG73868.1"/>
    <property type="molecule type" value="Genomic_DNA"/>
</dbReference>
<comment type="caution">
    <text evidence="2">The sequence shown here is derived from an EMBL/GenBank/DDBJ whole genome shotgun (WGS) entry which is preliminary data.</text>
</comment>
<accession>A0A1F6EJS0</accession>
<gene>
    <name evidence="2" type="ORF">A3A40_02555</name>
</gene>
<dbReference type="AlphaFoldDB" id="A0A1F6EJS0"/>
<dbReference type="Pfam" id="PF08241">
    <property type="entry name" value="Methyltransf_11"/>
    <property type="match status" value="1"/>
</dbReference>
<sequence length="216" mass="23467">MNISIRSAVSGALAGKTIGRVYFNDAVRVYAKELSGRVLDLAGGASPSYLPLLPAGIDLVRTDLVASPGVEAVDINAPLPFPDSSFDSVLLFNALYAVEEPDALAREICRVLKKGGTWYLASPFIANEMPEPHDYVRYTAEGLERLIKKAGFSSIAVERLGERASAAVQIKHPFYLFNFVRAFIFPLALLADRLIPKSARAAHPTPLGYFVRSVKS</sequence>
<organism evidence="2 3">
    <name type="scientific">Candidatus Kaiserbacteria bacterium RIFCSPLOWO2_01_FULL_54_20</name>
    <dbReference type="NCBI Taxonomy" id="1798513"/>
    <lineage>
        <taxon>Bacteria</taxon>
        <taxon>Candidatus Kaiseribacteriota</taxon>
    </lineage>
</organism>